<dbReference type="InterPro" id="IPR003711">
    <property type="entry name" value="CarD-like/TRCF_RID"/>
</dbReference>
<evidence type="ECO:0008006" key="13">
    <source>
        <dbReference type="Google" id="ProtNLM"/>
    </source>
</evidence>
<dbReference type="InterPro" id="IPR001650">
    <property type="entry name" value="Helicase_C-like"/>
</dbReference>
<proteinExistence type="predicted"/>
<dbReference type="GO" id="GO:0003677">
    <property type="term" value="F:DNA binding"/>
    <property type="evidence" value="ECO:0007669"/>
    <property type="project" value="UniProtKB-KW"/>
</dbReference>
<evidence type="ECO:0000256" key="5">
    <source>
        <dbReference type="ARBA" id="ARBA00022806"/>
    </source>
</evidence>
<feature type="domain" description="Helicase C-terminal" evidence="10">
    <location>
        <begin position="450"/>
        <end position="603"/>
    </location>
</feature>
<dbReference type="Gene3D" id="2.40.10.170">
    <property type="match status" value="1"/>
</dbReference>
<dbReference type="SMART" id="SM01058">
    <property type="entry name" value="CarD_TRCF"/>
    <property type="match status" value="1"/>
</dbReference>
<dbReference type="PROSITE" id="PS51194">
    <property type="entry name" value="HELICASE_CTER"/>
    <property type="match status" value="1"/>
</dbReference>
<comment type="caution">
    <text evidence="11">The sequence shown here is derived from an EMBL/GenBank/DDBJ whole genome shotgun (WGS) entry which is preliminary data.</text>
</comment>
<dbReference type="SUPFAM" id="SSF52540">
    <property type="entry name" value="P-loop containing nucleoside triphosphate hydrolases"/>
    <property type="match status" value="3"/>
</dbReference>
<keyword evidence="6" id="KW-0067">ATP-binding</keyword>
<dbReference type="SMART" id="SM00487">
    <property type="entry name" value="DEXDc"/>
    <property type="match status" value="1"/>
</dbReference>
<keyword evidence="3" id="KW-0227">DNA damage</keyword>
<dbReference type="AlphaFoldDB" id="A0A1G2PQD2"/>
<dbReference type="Proteomes" id="UP000178690">
    <property type="component" value="Unassembled WGS sequence"/>
</dbReference>
<accession>A0A1G2PQD2</accession>
<dbReference type="InterPro" id="IPR041471">
    <property type="entry name" value="UvrB_inter"/>
</dbReference>
<dbReference type="Gene3D" id="3.40.50.300">
    <property type="entry name" value="P-loop containing nucleotide triphosphate hydrolases"/>
    <property type="match status" value="2"/>
</dbReference>
<feature type="domain" description="Helicase ATP-binding" evidence="9">
    <location>
        <begin position="268"/>
        <end position="429"/>
    </location>
</feature>
<evidence type="ECO:0000256" key="4">
    <source>
        <dbReference type="ARBA" id="ARBA00022801"/>
    </source>
</evidence>
<dbReference type="InterPro" id="IPR047112">
    <property type="entry name" value="RecG/Mfd"/>
</dbReference>
<name>A0A1G2PQD2_TERXR</name>
<dbReference type="STRING" id="1802363.A2682_03165"/>
<dbReference type="InterPro" id="IPR014001">
    <property type="entry name" value="Helicase_ATP-bd"/>
</dbReference>
<dbReference type="Pfam" id="PF17757">
    <property type="entry name" value="UvrB_inter"/>
    <property type="match status" value="1"/>
</dbReference>
<sequence length="647" mass="72903">MIFGLLPEFLGKPSLWYEEQSRILTTTSPGNPLLREKIAILELGKRAPLPELLRTLDELGYEKVLTVGRFGEFAHRGGIVDIFPINAEHPLRIEFSGNRIEDILELPQSSDLARTEWEKITRRSLAAPLENLREGDFLVHLDHGIGRFRGQEELVIDAEQRRYLVLDYAQGDRLFVPEELAPRKLSRYIGFRQPPIHRLGGTAWLITKRRVRENAQRFAHELLELYAKRTFAHRPPYHDDSLLEAFSSSFPYEETPDQLRAWREVLHDLNQERPMDRLLAGDVGFGKTEVALRAAVLAATNGRQTALLTPTTVLADQHFRTSRRRLQDIGIRAALLTRLQSKREQRATLKAVTSGGVDILIGTHRILSSDVHFKRLGLLVIDEEQRFGVKQKEAFKKLRGELDVLALSATPIPRTIAQSLAHIRPMSRLQIAPAGRTEIATVFGRWDNALVRAALLQEHQRGGQSYVLHNRVATIAAFVRELRVLASHLRFGVVHGRLSERELIETMQRLREGKIDVLVATTIIENGLDLANVNTLVVEDAGKLGLAQSYQLRGRIGRSANQAYAYFLWRGRTPKGKAALRLQALKEAATLGSGWGLAVRDLEIRGAGNLLGREQSGVMNRVGFNLYTQLLAEAVETIRRQPSQTPA</sequence>
<evidence type="ECO:0000313" key="12">
    <source>
        <dbReference type="Proteomes" id="UP000178690"/>
    </source>
</evidence>
<keyword evidence="2" id="KW-0547">Nucleotide-binding</keyword>
<dbReference type="Gene3D" id="3.30.2060.10">
    <property type="entry name" value="Penicillin-binding protein 1b domain"/>
    <property type="match status" value="1"/>
</dbReference>
<evidence type="ECO:0000259" key="9">
    <source>
        <dbReference type="PROSITE" id="PS51192"/>
    </source>
</evidence>
<dbReference type="InterPro" id="IPR011545">
    <property type="entry name" value="DEAD/DEAH_box_helicase_dom"/>
</dbReference>
<organism evidence="11 12">
    <name type="scientific">Terrybacteria sp. (strain RIFCSPHIGHO2_01_FULL_58_15)</name>
    <dbReference type="NCBI Taxonomy" id="1802363"/>
    <lineage>
        <taxon>Bacteria</taxon>
        <taxon>Candidatus Terryibacteriota</taxon>
    </lineage>
</organism>
<dbReference type="InterPro" id="IPR027417">
    <property type="entry name" value="P-loop_NTPase"/>
</dbReference>
<dbReference type="GO" id="GO:0016787">
    <property type="term" value="F:hydrolase activity"/>
    <property type="evidence" value="ECO:0007669"/>
    <property type="project" value="UniProtKB-KW"/>
</dbReference>
<evidence type="ECO:0000256" key="8">
    <source>
        <dbReference type="ARBA" id="ARBA00023204"/>
    </source>
</evidence>
<keyword evidence="7" id="KW-0238">DNA-binding</keyword>
<evidence type="ECO:0000256" key="7">
    <source>
        <dbReference type="ARBA" id="ARBA00023125"/>
    </source>
</evidence>
<dbReference type="PANTHER" id="PTHR47964:SF1">
    <property type="entry name" value="ATP-DEPENDENT DNA HELICASE HOMOLOG RECG, CHLOROPLASTIC"/>
    <property type="match status" value="1"/>
</dbReference>
<dbReference type="Pfam" id="PF02559">
    <property type="entry name" value="CarD_TRCF_RID"/>
    <property type="match status" value="1"/>
</dbReference>
<keyword evidence="5" id="KW-0347">Helicase</keyword>
<dbReference type="GO" id="GO:0005524">
    <property type="term" value="F:ATP binding"/>
    <property type="evidence" value="ECO:0007669"/>
    <property type="project" value="UniProtKB-KW"/>
</dbReference>
<gene>
    <name evidence="11" type="ORF">A2682_03165</name>
</gene>
<dbReference type="GO" id="GO:0003678">
    <property type="term" value="F:DNA helicase activity"/>
    <property type="evidence" value="ECO:0007669"/>
    <property type="project" value="TreeGrafter"/>
</dbReference>
<dbReference type="GO" id="GO:0006281">
    <property type="term" value="P:DNA repair"/>
    <property type="evidence" value="ECO:0007669"/>
    <property type="project" value="UniProtKB-KW"/>
</dbReference>
<protein>
    <recommendedName>
        <fullName evidence="13">Transcription-repair coupling factor</fullName>
    </recommendedName>
</protein>
<evidence type="ECO:0000256" key="3">
    <source>
        <dbReference type="ARBA" id="ARBA00022763"/>
    </source>
</evidence>
<evidence type="ECO:0000313" key="11">
    <source>
        <dbReference type="EMBL" id="OHA49802.1"/>
    </source>
</evidence>
<dbReference type="Pfam" id="PF00271">
    <property type="entry name" value="Helicase_C"/>
    <property type="match status" value="1"/>
</dbReference>
<evidence type="ECO:0000256" key="6">
    <source>
        <dbReference type="ARBA" id="ARBA00022840"/>
    </source>
</evidence>
<dbReference type="EMBL" id="MHST01000004">
    <property type="protein sequence ID" value="OHA49802.1"/>
    <property type="molecule type" value="Genomic_DNA"/>
</dbReference>
<evidence type="ECO:0000259" key="10">
    <source>
        <dbReference type="PROSITE" id="PS51194"/>
    </source>
</evidence>
<dbReference type="PANTHER" id="PTHR47964">
    <property type="entry name" value="ATP-DEPENDENT DNA HELICASE HOMOLOG RECG, CHLOROPLASTIC"/>
    <property type="match status" value="1"/>
</dbReference>
<keyword evidence="8" id="KW-0234">DNA repair</keyword>
<evidence type="ECO:0000256" key="2">
    <source>
        <dbReference type="ARBA" id="ARBA00022741"/>
    </source>
</evidence>
<keyword evidence="1" id="KW-0963">Cytoplasm</keyword>
<keyword evidence="4" id="KW-0378">Hydrolase</keyword>
<dbReference type="Pfam" id="PF00270">
    <property type="entry name" value="DEAD"/>
    <property type="match status" value="1"/>
</dbReference>
<evidence type="ECO:0000256" key="1">
    <source>
        <dbReference type="ARBA" id="ARBA00022490"/>
    </source>
</evidence>
<reference evidence="11 12" key="1">
    <citation type="journal article" date="2016" name="Nat. Commun.">
        <title>Thousands of microbial genomes shed light on interconnected biogeochemical processes in an aquifer system.</title>
        <authorList>
            <person name="Anantharaman K."/>
            <person name="Brown C.T."/>
            <person name="Hug L.A."/>
            <person name="Sharon I."/>
            <person name="Castelle C.J."/>
            <person name="Probst A.J."/>
            <person name="Thomas B.C."/>
            <person name="Singh A."/>
            <person name="Wilkins M.J."/>
            <person name="Karaoz U."/>
            <person name="Brodie E.L."/>
            <person name="Williams K.H."/>
            <person name="Hubbard S.S."/>
            <person name="Banfield J.F."/>
        </authorList>
    </citation>
    <scope>NUCLEOTIDE SEQUENCE [LARGE SCALE GENOMIC DNA]</scope>
    <source>
        <strain evidence="12">RIFCSPHIGHO2_01_FULL_58_15</strain>
    </source>
</reference>
<dbReference type="PROSITE" id="PS51192">
    <property type="entry name" value="HELICASE_ATP_BIND_1"/>
    <property type="match status" value="1"/>
</dbReference>
<dbReference type="SMART" id="SM00490">
    <property type="entry name" value="HELICc"/>
    <property type="match status" value="1"/>
</dbReference>